<feature type="transmembrane region" description="Helical" evidence="11">
    <location>
        <begin position="351"/>
        <end position="370"/>
    </location>
</feature>
<gene>
    <name evidence="13" type="ORF">SPHA_33749</name>
</gene>
<keyword evidence="3" id="KW-0813">Transport</keyword>
<sequence>MSCLSRHFHLILIFGSFYFLTWAQEVENEFLFNVQDTKIEIGKNESIILKTTKPLSQAVHISFNYQIGKEIKKHFSDNLIDELENVTFFPTNGTSHTTLYVHAKSAGHLIIGVNNVSNFQTKNAFVRVTIEHSAILNIITSVIGWFYFVAWSVSFYPQVFLNYARKSVIGLNFDFLAYNITGFIAYSVFNVGMYWISSIENEYFKTNPRGVNPVQLNDVIFALHATIVTVLIIVQTFIYEKGAQKISNICKIIFSGMWLFSFITLILAFVHVLTWFQFVFYLSYVKLLVTLIKYVPQVHMNCKRKSTVGWSIWNVLLDFLGGALSILQMFLLAYNNDDWDSIFGDPTKFGLGVFSIMFDLIFMLQHYVLYREASYVQLPETEENFQS</sequence>
<dbReference type="GO" id="GO:0015184">
    <property type="term" value="F:L-cystine transmembrane transporter activity"/>
    <property type="evidence" value="ECO:0007669"/>
    <property type="project" value="TreeGrafter"/>
</dbReference>
<evidence type="ECO:0000256" key="8">
    <source>
        <dbReference type="ARBA" id="ARBA00023136"/>
    </source>
</evidence>
<comment type="catalytic activity">
    <reaction evidence="10">
        <text>L-cystine(out) + H(+)(out) = L-cystine(in) + H(+)(in)</text>
        <dbReference type="Rhea" id="RHEA:66172"/>
        <dbReference type="ChEBI" id="CHEBI:15378"/>
        <dbReference type="ChEBI" id="CHEBI:35491"/>
    </reaction>
    <physiologicalReaction direction="left-to-right" evidence="10">
        <dbReference type="Rhea" id="RHEA:66173"/>
    </physiologicalReaction>
</comment>
<comment type="caution">
    <text evidence="13">The sequence shown here is derived from an EMBL/GenBank/DDBJ whole genome shotgun (WGS) entry which is preliminary data.</text>
</comment>
<evidence type="ECO:0000256" key="2">
    <source>
        <dbReference type="ARBA" id="ARBA00006855"/>
    </source>
</evidence>
<dbReference type="Pfam" id="PF04193">
    <property type="entry name" value="PQ-loop"/>
    <property type="match status" value="2"/>
</dbReference>
<organism evidence="13 14">
    <name type="scientific">Acanthosepion pharaonis</name>
    <name type="common">Pharaoh cuttlefish</name>
    <name type="synonym">Sepia pharaonis</name>
    <dbReference type="NCBI Taxonomy" id="158019"/>
    <lineage>
        <taxon>Eukaryota</taxon>
        <taxon>Metazoa</taxon>
        <taxon>Spiralia</taxon>
        <taxon>Lophotrochozoa</taxon>
        <taxon>Mollusca</taxon>
        <taxon>Cephalopoda</taxon>
        <taxon>Coleoidea</taxon>
        <taxon>Decapodiformes</taxon>
        <taxon>Sepiida</taxon>
        <taxon>Sepiina</taxon>
        <taxon>Sepiidae</taxon>
        <taxon>Acanthosepion</taxon>
    </lineage>
</organism>
<keyword evidence="14" id="KW-1185">Reference proteome</keyword>
<feature type="signal peptide" evidence="12">
    <location>
        <begin position="1"/>
        <end position="23"/>
    </location>
</feature>
<dbReference type="EMBL" id="CAHIKZ030001417">
    <property type="protein sequence ID" value="CAE1263521.1"/>
    <property type="molecule type" value="Genomic_DNA"/>
</dbReference>
<evidence type="ECO:0000256" key="1">
    <source>
        <dbReference type="ARBA" id="ARBA00004155"/>
    </source>
</evidence>
<dbReference type="Proteomes" id="UP000597762">
    <property type="component" value="Unassembled WGS sequence"/>
</dbReference>
<dbReference type="PANTHER" id="PTHR13131:SF5">
    <property type="entry name" value="CYSTINOSIN"/>
    <property type="match status" value="1"/>
</dbReference>
<feature type="transmembrane region" description="Helical" evidence="11">
    <location>
        <begin position="308"/>
        <end position="331"/>
    </location>
</feature>
<feature type="transmembrane region" description="Helical" evidence="11">
    <location>
        <begin position="278"/>
        <end position="296"/>
    </location>
</feature>
<keyword evidence="8 11" id="KW-0472">Membrane</keyword>
<dbReference type="AlphaFoldDB" id="A0A812CCZ4"/>
<evidence type="ECO:0000256" key="5">
    <source>
        <dbReference type="ARBA" id="ARBA00022737"/>
    </source>
</evidence>
<keyword evidence="5" id="KW-0677">Repeat</keyword>
<keyword evidence="9" id="KW-0458">Lysosome</keyword>
<dbReference type="InterPro" id="IPR006603">
    <property type="entry name" value="PQ-loop_rpt"/>
</dbReference>
<evidence type="ECO:0000256" key="4">
    <source>
        <dbReference type="ARBA" id="ARBA00022692"/>
    </source>
</evidence>
<evidence type="ECO:0000256" key="11">
    <source>
        <dbReference type="SAM" id="Phobius"/>
    </source>
</evidence>
<feature type="chain" id="PRO_5032280035" evidence="12">
    <location>
        <begin position="24"/>
        <end position="387"/>
    </location>
</feature>
<protein>
    <submittedName>
        <fullName evidence="13">CTNS</fullName>
    </submittedName>
</protein>
<feature type="transmembrane region" description="Helical" evidence="11">
    <location>
        <begin position="176"/>
        <end position="199"/>
    </location>
</feature>
<evidence type="ECO:0000256" key="10">
    <source>
        <dbReference type="ARBA" id="ARBA00048473"/>
    </source>
</evidence>
<proteinExistence type="inferred from homology"/>
<evidence type="ECO:0000256" key="6">
    <source>
        <dbReference type="ARBA" id="ARBA00022847"/>
    </source>
</evidence>
<evidence type="ECO:0000313" key="13">
    <source>
        <dbReference type="EMBL" id="CAE1263521.1"/>
    </source>
</evidence>
<comment type="subcellular location">
    <subcellularLocation>
        <location evidence="1">Lysosome membrane</location>
        <topology evidence="1">Multi-pass membrane protein</topology>
    </subcellularLocation>
</comment>
<name>A0A812CCZ4_ACAPH</name>
<dbReference type="SMART" id="SM00679">
    <property type="entry name" value="CTNS"/>
    <property type="match status" value="2"/>
</dbReference>
<dbReference type="InterPro" id="IPR005282">
    <property type="entry name" value="LC_transporter"/>
</dbReference>
<feature type="transmembrane region" description="Helical" evidence="11">
    <location>
        <begin position="252"/>
        <end position="272"/>
    </location>
</feature>
<keyword evidence="7 11" id="KW-1133">Transmembrane helix</keyword>
<dbReference type="FunFam" id="1.20.1280.290:FF:000016">
    <property type="entry name" value="Cystinosin homolog"/>
    <property type="match status" value="1"/>
</dbReference>
<dbReference type="GO" id="GO:0005765">
    <property type="term" value="C:lysosomal membrane"/>
    <property type="evidence" value="ECO:0007669"/>
    <property type="project" value="UniProtKB-SubCell"/>
</dbReference>
<feature type="transmembrane region" description="Helical" evidence="11">
    <location>
        <begin position="219"/>
        <end position="240"/>
    </location>
</feature>
<dbReference type="GO" id="GO:0015293">
    <property type="term" value="F:symporter activity"/>
    <property type="evidence" value="ECO:0007669"/>
    <property type="project" value="UniProtKB-KW"/>
</dbReference>
<accession>A0A812CCZ4</accession>
<dbReference type="OrthoDB" id="75720at2759"/>
<reference evidence="13" key="1">
    <citation type="submission" date="2021-01" db="EMBL/GenBank/DDBJ databases">
        <authorList>
            <person name="Li R."/>
            <person name="Bekaert M."/>
        </authorList>
    </citation>
    <scope>NUCLEOTIDE SEQUENCE</scope>
    <source>
        <strain evidence="13">Farmed</strain>
    </source>
</reference>
<evidence type="ECO:0000256" key="7">
    <source>
        <dbReference type="ARBA" id="ARBA00022989"/>
    </source>
</evidence>
<evidence type="ECO:0000313" key="14">
    <source>
        <dbReference type="Proteomes" id="UP000597762"/>
    </source>
</evidence>
<keyword evidence="6" id="KW-0769">Symport</keyword>
<dbReference type="Gene3D" id="1.20.1280.290">
    <property type="match status" value="1"/>
</dbReference>
<evidence type="ECO:0000256" key="9">
    <source>
        <dbReference type="ARBA" id="ARBA00023228"/>
    </source>
</evidence>
<evidence type="ECO:0000256" key="12">
    <source>
        <dbReference type="SAM" id="SignalP"/>
    </source>
</evidence>
<dbReference type="NCBIfam" id="TIGR00951">
    <property type="entry name" value="2A43"/>
    <property type="match status" value="1"/>
</dbReference>
<evidence type="ECO:0000256" key="3">
    <source>
        <dbReference type="ARBA" id="ARBA00022448"/>
    </source>
</evidence>
<keyword evidence="12" id="KW-0732">Signal</keyword>
<dbReference type="PANTHER" id="PTHR13131">
    <property type="entry name" value="CYSTINOSIN"/>
    <property type="match status" value="1"/>
</dbReference>
<keyword evidence="4 11" id="KW-0812">Transmembrane</keyword>
<comment type="similarity">
    <text evidence="2">Belongs to the cystinosin family.</text>
</comment>